<comment type="caution">
    <text evidence="3">The sequence shown here is derived from an EMBL/GenBank/DDBJ whole genome shotgun (WGS) entry which is preliminary data.</text>
</comment>
<keyword evidence="3" id="KW-0489">Methyltransferase</keyword>
<evidence type="ECO:0000313" key="4">
    <source>
        <dbReference type="Proteomes" id="UP000198287"/>
    </source>
</evidence>
<feature type="domain" description="Methyltransferase" evidence="2">
    <location>
        <begin position="89"/>
        <end position="256"/>
    </location>
</feature>
<evidence type="ECO:0000259" key="2">
    <source>
        <dbReference type="Pfam" id="PF13383"/>
    </source>
</evidence>
<dbReference type="GO" id="GO:0008168">
    <property type="term" value="F:methyltransferase activity"/>
    <property type="evidence" value="ECO:0007669"/>
    <property type="project" value="UniProtKB-KW"/>
</dbReference>
<sequence length="319" mass="36207">MKICHNKVPKTTVILAVALLLIWYIFIPDSTNREKHPGVYNNDITSNLGYPISPHVADIIAESERNHDIFVAKRDACLKDRSLTHANLWTGSPTFWDHFAPTTSCPFALRRLGKVGDGGKWICGLKEIAKKPECVAYSFGVAGETSFEQELLDTTNCTLYAFDPTVPRISLDVSKYPGRVHFYQVGLGTPPYFKPPRSSVSFPVKRLKQFMSELNHDWIDVFKVDVEHAEYEAMDDIIDDFPNGLPFPHVNIEVHLHLVSEISEEVKQFDDLLKWWLRLEKAGLRAYMNEMNYLGGIAKSKVTAVEYAFLNIKPFISGN</sequence>
<dbReference type="PANTHER" id="PTHR32026:SF10">
    <property type="entry name" value="METHYLTRANSFERASE-LIKE PROTEIN 24-RELATED"/>
    <property type="match status" value="1"/>
</dbReference>
<dbReference type="InterPro" id="IPR025714">
    <property type="entry name" value="Methyltranfer_dom"/>
</dbReference>
<feature type="transmembrane region" description="Helical" evidence="1">
    <location>
        <begin position="12"/>
        <end position="27"/>
    </location>
</feature>
<gene>
    <name evidence="3" type="ORF">Fcan01_10624</name>
</gene>
<dbReference type="OrthoDB" id="6406910at2759"/>
<dbReference type="Pfam" id="PF13383">
    <property type="entry name" value="Methyltransf_22"/>
    <property type="match status" value="1"/>
</dbReference>
<keyword evidence="4" id="KW-1185">Reference proteome</keyword>
<dbReference type="EMBL" id="LNIX01000005">
    <property type="protein sequence ID" value="OXA53477.1"/>
    <property type="molecule type" value="Genomic_DNA"/>
</dbReference>
<proteinExistence type="predicted"/>
<evidence type="ECO:0000313" key="3">
    <source>
        <dbReference type="EMBL" id="OXA53477.1"/>
    </source>
</evidence>
<keyword evidence="1" id="KW-0472">Membrane</keyword>
<keyword evidence="3" id="KW-0808">Transferase</keyword>
<dbReference type="InterPro" id="IPR026913">
    <property type="entry name" value="METTL24"/>
</dbReference>
<protein>
    <submittedName>
        <fullName evidence="3">Methyltransferase-like protein 24</fullName>
    </submittedName>
</protein>
<reference evidence="3 4" key="1">
    <citation type="submission" date="2015-12" db="EMBL/GenBank/DDBJ databases">
        <title>The genome of Folsomia candida.</title>
        <authorList>
            <person name="Faddeeva A."/>
            <person name="Derks M.F."/>
            <person name="Anvar Y."/>
            <person name="Smit S."/>
            <person name="Van Straalen N."/>
            <person name="Roelofs D."/>
        </authorList>
    </citation>
    <scope>NUCLEOTIDE SEQUENCE [LARGE SCALE GENOMIC DNA]</scope>
    <source>
        <strain evidence="3 4">VU population</strain>
        <tissue evidence="3">Whole body</tissue>
    </source>
</reference>
<accession>A0A226E8W1</accession>
<evidence type="ECO:0000256" key="1">
    <source>
        <dbReference type="SAM" id="Phobius"/>
    </source>
</evidence>
<keyword evidence="1" id="KW-0812">Transmembrane</keyword>
<keyword evidence="1" id="KW-1133">Transmembrane helix</keyword>
<dbReference type="OMA" id="NCEIWGY"/>
<dbReference type="GO" id="GO:0032259">
    <property type="term" value="P:methylation"/>
    <property type="evidence" value="ECO:0007669"/>
    <property type="project" value="UniProtKB-KW"/>
</dbReference>
<dbReference type="AlphaFoldDB" id="A0A226E8W1"/>
<name>A0A226E8W1_FOLCA</name>
<dbReference type="PANTHER" id="PTHR32026">
    <property type="entry name" value="METHYLTRANSFERASE-LIKE PROTEIN 24"/>
    <property type="match status" value="1"/>
</dbReference>
<organism evidence="3 4">
    <name type="scientific">Folsomia candida</name>
    <name type="common">Springtail</name>
    <dbReference type="NCBI Taxonomy" id="158441"/>
    <lineage>
        <taxon>Eukaryota</taxon>
        <taxon>Metazoa</taxon>
        <taxon>Ecdysozoa</taxon>
        <taxon>Arthropoda</taxon>
        <taxon>Hexapoda</taxon>
        <taxon>Collembola</taxon>
        <taxon>Entomobryomorpha</taxon>
        <taxon>Isotomoidea</taxon>
        <taxon>Isotomidae</taxon>
        <taxon>Proisotominae</taxon>
        <taxon>Folsomia</taxon>
    </lineage>
</organism>
<dbReference type="Proteomes" id="UP000198287">
    <property type="component" value="Unassembled WGS sequence"/>
</dbReference>